<organism evidence="2 3">
    <name type="scientific">Petrotoga miotherma DSM 10691</name>
    <dbReference type="NCBI Taxonomy" id="1434326"/>
    <lineage>
        <taxon>Bacteria</taxon>
        <taxon>Thermotogati</taxon>
        <taxon>Thermotogota</taxon>
        <taxon>Thermotogae</taxon>
        <taxon>Petrotogales</taxon>
        <taxon>Petrotogaceae</taxon>
        <taxon>Petrotoga</taxon>
    </lineage>
</organism>
<dbReference type="RefSeq" id="WP_103078797.1">
    <property type="nucleotide sequence ID" value="NZ_AZRM01000025.1"/>
</dbReference>
<proteinExistence type="predicted"/>
<dbReference type="AlphaFoldDB" id="A0A2K1PCE5"/>
<reference evidence="2 3" key="1">
    <citation type="submission" date="2013-12" db="EMBL/GenBank/DDBJ databases">
        <title>Comparative genomics of Petrotoga isolates.</title>
        <authorList>
            <person name="Nesbo C.L."/>
            <person name="Charchuk R."/>
            <person name="Chow K."/>
        </authorList>
    </citation>
    <scope>NUCLEOTIDE SEQUENCE [LARGE SCALE GENOMIC DNA]</scope>
    <source>
        <strain evidence="2 3">DSM 10691</strain>
    </source>
</reference>
<dbReference type="Pfam" id="PF13302">
    <property type="entry name" value="Acetyltransf_3"/>
    <property type="match status" value="1"/>
</dbReference>
<dbReference type="GO" id="GO:0016747">
    <property type="term" value="F:acyltransferase activity, transferring groups other than amino-acyl groups"/>
    <property type="evidence" value="ECO:0007669"/>
    <property type="project" value="InterPro"/>
</dbReference>
<evidence type="ECO:0000313" key="3">
    <source>
        <dbReference type="Proteomes" id="UP000236199"/>
    </source>
</evidence>
<dbReference type="OrthoDB" id="9795206at2"/>
<evidence type="ECO:0000259" key="1">
    <source>
        <dbReference type="PROSITE" id="PS51186"/>
    </source>
</evidence>
<keyword evidence="3" id="KW-1185">Reference proteome</keyword>
<dbReference type="InterPro" id="IPR000182">
    <property type="entry name" value="GNAT_dom"/>
</dbReference>
<dbReference type="InterPro" id="IPR016181">
    <property type="entry name" value="Acyl_CoA_acyltransferase"/>
</dbReference>
<dbReference type="PROSITE" id="PS51186">
    <property type="entry name" value="GNAT"/>
    <property type="match status" value="1"/>
</dbReference>
<evidence type="ECO:0000313" key="2">
    <source>
        <dbReference type="EMBL" id="PNS00347.1"/>
    </source>
</evidence>
<comment type="caution">
    <text evidence="2">The sequence shown here is derived from an EMBL/GenBank/DDBJ whole genome shotgun (WGS) entry which is preliminary data.</text>
</comment>
<protein>
    <recommendedName>
        <fullName evidence="1">N-acetyltransferase domain-containing protein</fullName>
    </recommendedName>
</protein>
<dbReference type="Proteomes" id="UP000236199">
    <property type="component" value="Unassembled WGS sequence"/>
</dbReference>
<dbReference type="PANTHER" id="PTHR43415:SF3">
    <property type="entry name" value="GNAT-FAMILY ACETYLTRANSFERASE"/>
    <property type="match status" value="1"/>
</dbReference>
<feature type="domain" description="N-acetyltransferase" evidence="1">
    <location>
        <begin position="3"/>
        <end position="161"/>
    </location>
</feature>
<gene>
    <name evidence="2" type="ORF">X928_05385</name>
</gene>
<dbReference type="Gene3D" id="3.40.630.30">
    <property type="match status" value="1"/>
</dbReference>
<dbReference type="PANTHER" id="PTHR43415">
    <property type="entry name" value="SPERMIDINE N(1)-ACETYLTRANSFERASE"/>
    <property type="match status" value="1"/>
</dbReference>
<dbReference type="EMBL" id="AZRM01000025">
    <property type="protein sequence ID" value="PNS00347.1"/>
    <property type="molecule type" value="Genomic_DNA"/>
</dbReference>
<accession>A0A2K1PCE5</accession>
<dbReference type="SUPFAM" id="SSF55729">
    <property type="entry name" value="Acyl-CoA N-acyltransferases (Nat)"/>
    <property type="match status" value="1"/>
</dbReference>
<name>A0A2K1PCE5_9BACT</name>
<sequence>MDIKLRPLKLTDADYMKEFTEDEDISRNLLFTRYPFPTENMISFIKTSWEDKRNIHYAIANENDEYIGTISLKNISYIDKNAEYAIVTRKKYWGLNVASLATDKILNYGFYTLNLNKIYLNVLSSNLRAIRFYKKYGFNQEAIFKKHVYRNGDYVDLIWFSYFKNDFNDKRFKP</sequence>